<gene>
    <name evidence="3" type="ORF">E2C01_002763</name>
</gene>
<dbReference type="Proteomes" id="UP000324222">
    <property type="component" value="Unassembled WGS sequence"/>
</dbReference>
<feature type="domain" description="Ig-like" evidence="2">
    <location>
        <begin position="45"/>
        <end position="110"/>
    </location>
</feature>
<dbReference type="AlphaFoldDB" id="A0A5B7CND2"/>
<dbReference type="PANTHER" id="PTHR23279">
    <property type="entry name" value="DEFECTIVE PROBOSCIS EXTENSION RESPONSE DPR -RELATED"/>
    <property type="match status" value="1"/>
</dbReference>
<dbReference type="PANTHER" id="PTHR23279:SF6">
    <property type="entry name" value="DEFECTIVE PROBOSCIS EXTENSION RESPONSE 7, ISOFORM F"/>
    <property type="match status" value="1"/>
</dbReference>
<evidence type="ECO:0000259" key="2">
    <source>
        <dbReference type="PROSITE" id="PS50835"/>
    </source>
</evidence>
<dbReference type="SUPFAM" id="SSF48726">
    <property type="entry name" value="Immunoglobulin"/>
    <property type="match status" value="1"/>
</dbReference>
<dbReference type="Gene3D" id="2.60.40.10">
    <property type="entry name" value="Immunoglobulins"/>
    <property type="match status" value="1"/>
</dbReference>
<dbReference type="InterPro" id="IPR036179">
    <property type="entry name" value="Ig-like_dom_sf"/>
</dbReference>
<dbReference type="InterPro" id="IPR007110">
    <property type="entry name" value="Ig-like_dom"/>
</dbReference>
<protein>
    <recommendedName>
        <fullName evidence="2">Ig-like domain-containing protein</fullName>
    </recommendedName>
</protein>
<dbReference type="InterPro" id="IPR013783">
    <property type="entry name" value="Ig-like_fold"/>
</dbReference>
<sequence>MTATVQGRPIPPSPPAFPNTSLSVASSVLESDSQWWQGWHEMRRPAVTREQMNVTAVAGQTAALPCKVMNLGDRTVSWIRTQDSAVLAVDRTTITSDPRFSVNHPEETED</sequence>
<organism evidence="3 4">
    <name type="scientific">Portunus trituberculatus</name>
    <name type="common">Swimming crab</name>
    <name type="synonym">Neptunus trituberculatus</name>
    <dbReference type="NCBI Taxonomy" id="210409"/>
    <lineage>
        <taxon>Eukaryota</taxon>
        <taxon>Metazoa</taxon>
        <taxon>Ecdysozoa</taxon>
        <taxon>Arthropoda</taxon>
        <taxon>Crustacea</taxon>
        <taxon>Multicrustacea</taxon>
        <taxon>Malacostraca</taxon>
        <taxon>Eumalacostraca</taxon>
        <taxon>Eucarida</taxon>
        <taxon>Decapoda</taxon>
        <taxon>Pleocyemata</taxon>
        <taxon>Brachyura</taxon>
        <taxon>Eubrachyura</taxon>
        <taxon>Portunoidea</taxon>
        <taxon>Portunidae</taxon>
        <taxon>Portuninae</taxon>
        <taxon>Portunus</taxon>
    </lineage>
</organism>
<dbReference type="GO" id="GO:0032589">
    <property type="term" value="C:neuron projection membrane"/>
    <property type="evidence" value="ECO:0007669"/>
    <property type="project" value="TreeGrafter"/>
</dbReference>
<comment type="caution">
    <text evidence="3">The sequence shown here is derived from an EMBL/GenBank/DDBJ whole genome shotgun (WGS) entry which is preliminary data.</text>
</comment>
<name>A0A5B7CND2_PORTR</name>
<feature type="region of interest" description="Disordered" evidence="1">
    <location>
        <begin position="1"/>
        <end position="21"/>
    </location>
</feature>
<accession>A0A5B7CND2</accession>
<evidence type="ECO:0000256" key="1">
    <source>
        <dbReference type="SAM" id="MobiDB-lite"/>
    </source>
</evidence>
<keyword evidence="4" id="KW-1185">Reference proteome</keyword>
<dbReference type="InterPro" id="IPR037448">
    <property type="entry name" value="Zig-8"/>
</dbReference>
<evidence type="ECO:0000313" key="3">
    <source>
        <dbReference type="EMBL" id="MPC10134.1"/>
    </source>
</evidence>
<dbReference type="GO" id="GO:0050808">
    <property type="term" value="P:synapse organization"/>
    <property type="evidence" value="ECO:0007669"/>
    <property type="project" value="TreeGrafter"/>
</dbReference>
<proteinExistence type="predicted"/>
<dbReference type="PROSITE" id="PS50835">
    <property type="entry name" value="IG_LIKE"/>
    <property type="match status" value="1"/>
</dbReference>
<reference evidence="3 4" key="1">
    <citation type="submission" date="2019-05" db="EMBL/GenBank/DDBJ databases">
        <title>Another draft genome of Portunus trituberculatus and its Hox gene families provides insights of decapod evolution.</title>
        <authorList>
            <person name="Jeong J.-H."/>
            <person name="Song I."/>
            <person name="Kim S."/>
            <person name="Choi T."/>
            <person name="Kim D."/>
            <person name="Ryu S."/>
            <person name="Kim W."/>
        </authorList>
    </citation>
    <scope>NUCLEOTIDE SEQUENCE [LARGE SCALE GENOMIC DNA]</scope>
    <source>
        <tissue evidence="3">Muscle</tissue>
    </source>
</reference>
<evidence type="ECO:0000313" key="4">
    <source>
        <dbReference type="Proteomes" id="UP000324222"/>
    </source>
</evidence>
<dbReference type="EMBL" id="VSRR010000102">
    <property type="protein sequence ID" value="MPC10134.1"/>
    <property type="molecule type" value="Genomic_DNA"/>
</dbReference>